<dbReference type="RefSeq" id="XP_038054698.1">
    <property type="nucleotide sequence ID" value="XM_038198770.1"/>
</dbReference>
<organism evidence="1 2">
    <name type="scientific">Patiria miniata</name>
    <name type="common">Bat star</name>
    <name type="synonym">Asterina miniata</name>
    <dbReference type="NCBI Taxonomy" id="46514"/>
    <lineage>
        <taxon>Eukaryota</taxon>
        <taxon>Metazoa</taxon>
        <taxon>Echinodermata</taxon>
        <taxon>Eleutherozoa</taxon>
        <taxon>Asterozoa</taxon>
        <taxon>Asteroidea</taxon>
        <taxon>Valvatacea</taxon>
        <taxon>Valvatida</taxon>
        <taxon>Asterinidae</taxon>
        <taxon>Patiria</taxon>
    </lineage>
</organism>
<accession>A0A913ZSF6</accession>
<dbReference type="Proteomes" id="UP000887568">
    <property type="component" value="Unplaced"/>
</dbReference>
<name>A0A913ZSF6_PATMI</name>
<evidence type="ECO:0000313" key="2">
    <source>
        <dbReference type="Proteomes" id="UP000887568"/>
    </source>
</evidence>
<dbReference type="OMA" id="DYGSETW"/>
<dbReference type="AlphaFoldDB" id="A0A913ZSF6"/>
<protein>
    <submittedName>
        <fullName evidence="1">Uncharacterized protein</fullName>
    </submittedName>
</protein>
<dbReference type="EnsemblMetazoa" id="XM_038198770.1">
    <property type="protein sequence ID" value="XP_038054698.1"/>
    <property type="gene ID" value="LOC119726920"/>
</dbReference>
<reference evidence="1" key="1">
    <citation type="submission" date="2022-11" db="UniProtKB">
        <authorList>
            <consortium name="EnsemblMetazoa"/>
        </authorList>
    </citation>
    <scope>IDENTIFICATION</scope>
</reference>
<dbReference type="OrthoDB" id="410404at2759"/>
<keyword evidence="2" id="KW-1185">Reference proteome</keyword>
<proteinExistence type="predicted"/>
<evidence type="ECO:0000313" key="1">
    <source>
        <dbReference type="EnsemblMetazoa" id="XP_038054698.1"/>
    </source>
</evidence>
<sequence length="131" mass="15305">MRHSCPTIDYGSETWTLLNSDLRRLESFHLRCQRAILGIQWYDFVSNNEVFHRTRLPTIIHQIQHRRTAFFGHVARLADNIQAKTVLGIAINSKRGQRPTSGWKTLCRPRSSCLEQLERPSQIDCMWNEAV</sequence>
<dbReference type="GeneID" id="119726920"/>